<dbReference type="SUPFAM" id="SSF56935">
    <property type="entry name" value="Porins"/>
    <property type="match status" value="1"/>
</dbReference>
<evidence type="ECO:0000256" key="10">
    <source>
        <dbReference type="PROSITE-ProRule" id="PRU01360"/>
    </source>
</evidence>
<evidence type="ECO:0000256" key="5">
    <source>
        <dbReference type="ARBA" id="ARBA00022729"/>
    </source>
</evidence>
<dbReference type="GO" id="GO:0015344">
    <property type="term" value="F:siderophore uptake transmembrane transporter activity"/>
    <property type="evidence" value="ECO:0007669"/>
    <property type="project" value="TreeGrafter"/>
</dbReference>
<comment type="subcellular location">
    <subcellularLocation>
        <location evidence="1 10">Cell outer membrane</location>
        <topology evidence="1 10">Multi-pass membrane protein</topology>
    </subcellularLocation>
</comment>
<name>A0A2S9XQ71_9BACT</name>
<dbReference type="PANTHER" id="PTHR30069:SF29">
    <property type="entry name" value="HEMOGLOBIN AND HEMOGLOBIN-HAPTOGLOBIN-BINDING PROTEIN 1-RELATED"/>
    <property type="match status" value="1"/>
</dbReference>
<keyword evidence="7 10" id="KW-0472">Membrane</keyword>
<keyword evidence="5" id="KW-0732">Signal</keyword>
<evidence type="ECO:0000256" key="3">
    <source>
        <dbReference type="ARBA" id="ARBA00022452"/>
    </source>
</evidence>
<accession>A0A2S9XQ71</accession>
<dbReference type="Pfam" id="PF00593">
    <property type="entry name" value="TonB_dep_Rec_b-barrel"/>
    <property type="match status" value="1"/>
</dbReference>
<dbReference type="InterPro" id="IPR000531">
    <property type="entry name" value="Beta-barrel_TonB"/>
</dbReference>
<evidence type="ECO:0000313" key="15">
    <source>
        <dbReference type="Proteomes" id="UP000238823"/>
    </source>
</evidence>
<dbReference type="PROSITE" id="PS52016">
    <property type="entry name" value="TONB_DEPENDENT_REC_3"/>
    <property type="match status" value="1"/>
</dbReference>
<evidence type="ECO:0000256" key="1">
    <source>
        <dbReference type="ARBA" id="ARBA00004571"/>
    </source>
</evidence>
<keyword evidence="9 10" id="KW-0998">Cell outer membrane</keyword>
<keyword evidence="6 11" id="KW-0798">TonB box</keyword>
<dbReference type="GO" id="GO:0009279">
    <property type="term" value="C:cell outer membrane"/>
    <property type="evidence" value="ECO:0007669"/>
    <property type="project" value="UniProtKB-SubCell"/>
</dbReference>
<evidence type="ECO:0000256" key="7">
    <source>
        <dbReference type="ARBA" id="ARBA00023136"/>
    </source>
</evidence>
<comment type="similarity">
    <text evidence="10 11">Belongs to the TonB-dependent receptor family.</text>
</comment>
<dbReference type="AlphaFoldDB" id="A0A2S9XQ71"/>
<dbReference type="CDD" id="cd01347">
    <property type="entry name" value="ligand_gated_channel"/>
    <property type="match status" value="1"/>
</dbReference>
<dbReference type="EMBL" id="PVNL01000139">
    <property type="protein sequence ID" value="PRP94841.1"/>
    <property type="molecule type" value="Genomic_DNA"/>
</dbReference>
<organism evidence="14 15">
    <name type="scientific">Enhygromyxa salina</name>
    <dbReference type="NCBI Taxonomy" id="215803"/>
    <lineage>
        <taxon>Bacteria</taxon>
        <taxon>Pseudomonadati</taxon>
        <taxon>Myxococcota</taxon>
        <taxon>Polyangia</taxon>
        <taxon>Nannocystales</taxon>
        <taxon>Nannocystaceae</taxon>
        <taxon>Enhygromyxa</taxon>
    </lineage>
</organism>
<dbReference type="InterPro" id="IPR036942">
    <property type="entry name" value="Beta-barrel_TonB_sf"/>
</dbReference>
<sequence length="654" mass="71180">MWAGPAMFCVLLVPRLFAGPQQARVPEWVRPGDEVSGEASEDERVIVVSTGTRTEHDAATAPVATEVITREEIVGSGARNVADALEESGSSVQTSTGFNGTSLRLRGLDAEQVLILVDGQRVTGRIGGAIDLRRFNVENVERIEVVQGAGSVLYGADALGGVVNIVTRTPEPGVEVEGRASYASRTTVDASARVAGGGRRWGLSGSGGYHRSDGWDADPSDIGTTGDGFGSWNVGVGARFEPVAPLRLRVSGDYLRRSSSGVDVTSSGAIIDRRNLTETSNTTLRGAWRGANNQLEVVAHHNFFRDQFRQDQRGDDALDQYQPTNDHIGQIGVQLEQVAGHHLVTTGVDLQLEWLETSRVMDEQGSSTIERQRFALFAQDEWSPGSSGRYMLVPAVRVDFDSHFGTYPTGRLALLVRPLEQLMLRVGYGRGYRAPSFRDMYLAFANPGVGYRVSGNPGLRPEQAWTLDLGATWTPTEHLLFGLGVFDNRLRDLITTDVVTQADTDGLQVFGYVNIGTAYTRGVEAKTSVEFLRHFMVTGSYTWLDARDQINDLPLVGRSRHQGALAFEFHQRRWGTRLFARAAAWSPRPYTSDDGDASGQALAPAYATVDARLSQGLLRYLTLFVGAENLLDAGDAEFTLIAPRSFYAGLSVAY</sequence>
<reference evidence="14 15" key="1">
    <citation type="submission" date="2018-03" db="EMBL/GenBank/DDBJ databases">
        <title>Draft Genome Sequences of the Obligatory Marine Myxobacteria Enhygromyxa salina SWB007.</title>
        <authorList>
            <person name="Poehlein A."/>
            <person name="Moghaddam J.A."/>
            <person name="Harms H."/>
            <person name="Alanjari M."/>
            <person name="Koenig G.M."/>
            <person name="Daniel R."/>
            <person name="Schaeberle T.F."/>
        </authorList>
    </citation>
    <scope>NUCLEOTIDE SEQUENCE [LARGE SCALE GENOMIC DNA]</scope>
    <source>
        <strain evidence="14 15">SWB007</strain>
    </source>
</reference>
<evidence type="ECO:0000256" key="2">
    <source>
        <dbReference type="ARBA" id="ARBA00022448"/>
    </source>
</evidence>
<evidence type="ECO:0000256" key="11">
    <source>
        <dbReference type="RuleBase" id="RU003357"/>
    </source>
</evidence>
<proteinExistence type="inferred from homology"/>
<evidence type="ECO:0000259" key="12">
    <source>
        <dbReference type="Pfam" id="PF00593"/>
    </source>
</evidence>
<protein>
    <submittedName>
        <fullName evidence="14">Colicin I receptor</fullName>
    </submittedName>
</protein>
<evidence type="ECO:0000256" key="4">
    <source>
        <dbReference type="ARBA" id="ARBA00022692"/>
    </source>
</evidence>
<evidence type="ECO:0000259" key="13">
    <source>
        <dbReference type="Pfam" id="PF07715"/>
    </source>
</evidence>
<keyword evidence="2 10" id="KW-0813">Transport</keyword>
<feature type="domain" description="TonB-dependent receptor plug" evidence="13">
    <location>
        <begin position="59"/>
        <end position="162"/>
    </location>
</feature>
<evidence type="ECO:0000313" key="14">
    <source>
        <dbReference type="EMBL" id="PRP94841.1"/>
    </source>
</evidence>
<dbReference type="PANTHER" id="PTHR30069">
    <property type="entry name" value="TONB-DEPENDENT OUTER MEMBRANE RECEPTOR"/>
    <property type="match status" value="1"/>
</dbReference>
<dbReference type="InterPro" id="IPR037066">
    <property type="entry name" value="Plug_dom_sf"/>
</dbReference>
<dbReference type="Pfam" id="PF07715">
    <property type="entry name" value="Plug"/>
    <property type="match status" value="1"/>
</dbReference>
<evidence type="ECO:0000256" key="6">
    <source>
        <dbReference type="ARBA" id="ARBA00023077"/>
    </source>
</evidence>
<keyword evidence="4 10" id="KW-0812">Transmembrane</keyword>
<comment type="caution">
    <text evidence="14">The sequence shown here is derived from an EMBL/GenBank/DDBJ whole genome shotgun (WGS) entry which is preliminary data.</text>
</comment>
<dbReference type="InterPro" id="IPR039426">
    <property type="entry name" value="TonB-dep_rcpt-like"/>
</dbReference>
<dbReference type="Proteomes" id="UP000238823">
    <property type="component" value="Unassembled WGS sequence"/>
</dbReference>
<gene>
    <name evidence="14" type="primary">cirA_2</name>
    <name evidence="14" type="ORF">ENSA7_76640</name>
</gene>
<dbReference type="GO" id="GO:0044718">
    <property type="term" value="P:siderophore transmembrane transport"/>
    <property type="evidence" value="ECO:0007669"/>
    <property type="project" value="TreeGrafter"/>
</dbReference>
<dbReference type="InterPro" id="IPR012910">
    <property type="entry name" value="Plug_dom"/>
</dbReference>
<dbReference type="OrthoDB" id="5389752at2"/>
<keyword evidence="8 14" id="KW-0675">Receptor</keyword>
<evidence type="ECO:0000256" key="8">
    <source>
        <dbReference type="ARBA" id="ARBA00023170"/>
    </source>
</evidence>
<dbReference type="Gene3D" id="2.40.170.20">
    <property type="entry name" value="TonB-dependent receptor, beta-barrel domain"/>
    <property type="match status" value="1"/>
</dbReference>
<keyword evidence="3 10" id="KW-1134">Transmembrane beta strand</keyword>
<feature type="domain" description="TonB-dependent receptor-like beta-barrel" evidence="12">
    <location>
        <begin position="189"/>
        <end position="630"/>
    </location>
</feature>
<evidence type="ECO:0000256" key="9">
    <source>
        <dbReference type="ARBA" id="ARBA00023237"/>
    </source>
</evidence>
<dbReference type="Gene3D" id="2.170.130.10">
    <property type="entry name" value="TonB-dependent receptor, plug domain"/>
    <property type="match status" value="1"/>
</dbReference>